<dbReference type="AlphaFoldDB" id="A0A0S4QII8"/>
<dbReference type="Pfam" id="PF01881">
    <property type="entry name" value="Cas_Cas6_C"/>
    <property type="match status" value="1"/>
</dbReference>
<evidence type="ECO:0000313" key="5">
    <source>
        <dbReference type="EMBL" id="CUU55435.1"/>
    </source>
</evidence>
<keyword evidence="3" id="KW-0051">Antiviral defense</keyword>
<dbReference type="PANTHER" id="PTHR36984:SF1">
    <property type="entry name" value="CRISPR-ASSOCIATED ENDORIBONUCLEASE CAS6 1"/>
    <property type="match status" value="1"/>
</dbReference>
<dbReference type="GO" id="GO:0003723">
    <property type="term" value="F:RNA binding"/>
    <property type="evidence" value="ECO:0007669"/>
    <property type="project" value="UniProtKB-KW"/>
</dbReference>
<dbReference type="GO" id="GO:0016788">
    <property type="term" value="F:hydrolase activity, acting on ester bonds"/>
    <property type="evidence" value="ECO:0007669"/>
    <property type="project" value="InterPro"/>
</dbReference>
<accession>A0A0S4QII8</accession>
<dbReference type="PANTHER" id="PTHR36984">
    <property type="entry name" value="CRISPR-ASSOCIATED ENDORIBONUCLEASE CAS6 1"/>
    <property type="match status" value="1"/>
</dbReference>
<feature type="domain" description="CRISPR associated protein Cas6 C-terminal" evidence="4">
    <location>
        <begin position="120"/>
        <end position="228"/>
    </location>
</feature>
<organism evidence="5 6">
    <name type="scientific">Parafrankia irregularis</name>
    <dbReference type="NCBI Taxonomy" id="795642"/>
    <lineage>
        <taxon>Bacteria</taxon>
        <taxon>Bacillati</taxon>
        <taxon>Actinomycetota</taxon>
        <taxon>Actinomycetes</taxon>
        <taxon>Frankiales</taxon>
        <taxon>Frankiaceae</taxon>
        <taxon>Parafrankia</taxon>
    </lineage>
</organism>
<dbReference type="Proteomes" id="UP000198802">
    <property type="component" value="Unassembled WGS sequence"/>
</dbReference>
<dbReference type="InterPro" id="IPR010156">
    <property type="entry name" value="CRISPR-assoc_prot_Cas6"/>
</dbReference>
<dbReference type="EMBL" id="FAOZ01000005">
    <property type="protein sequence ID" value="CUU55435.1"/>
    <property type="molecule type" value="Genomic_DNA"/>
</dbReference>
<evidence type="ECO:0000256" key="3">
    <source>
        <dbReference type="ARBA" id="ARBA00023118"/>
    </source>
</evidence>
<evidence type="ECO:0000256" key="2">
    <source>
        <dbReference type="ARBA" id="ARBA00022884"/>
    </source>
</evidence>
<proteinExistence type="inferred from homology"/>
<evidence type="ECO:0000313" key="6">
    <source>
        <dbReference type="Proteomes" id="UP000198802"/>
    </source>
</evidence>
<keyword evidence="6" id="KW-1185">Reference proteome</keyword>
<evidence type="ECO:0000256" key="1">
    <source>
        <dbReference type="ARBA" id="ARBA00005937"/>
    </source>
</evidence>
<keyword evidence="2" id="KW-0694">RNA-binding</keyword>
<dbReference type="Gene3D" id="3.30.70.1890">
    <property type="match status" value="1"/>
</dbReference>
<reference evidence="6" key="1">
    <citation type="submission" date="2015-11" db="EMBL/GenBank/DDBJ databases">
        <authorList>
            <person name="Varghese N."/>
        </authorList>
    </citation>
    <scope>NUCLEOTIDE SEQUENCE [LARGE SCALE GENOMIC DNA]</scope>
    <source>
        <strain evidence="6">DSM 45899</strain>
    </source>
</reference>
<dbReference type="InterPro" id="IPR045747">
    <property type="entry name" value="CRISPR-assoc_prot_Cas6_N_sf"/>
</dbReference>
<dbReference type="InterPro" id="IPR049435">
    <property type="entry name" value="Cas_Cas6_C"/>
</dbReference>
<protein>
    <submittedName>
        <fullName evidence="5">CRISPR-associated endoribonuclease Cas6</fullName>
    </submittedName>
</protein>
<dbReference type="NCBIfam" id="TIGR01877">
    <property type="entry name" value="cas_cas6"/>
    <property type="match status" value="1"/>
</dbReference>
<sequence>MRFRVDVGASVPTIPWRDVFGPARAVAYHLINRKDSDLATELHDQGYAGSSLRPLGLSPPSFRGTSRGHNVYRASGDGSLWFGSPVPRIAAAILAGLAGQRQLQWGSVELDVHGIQLVPPPDHSAGEAVFDTSTPVLVRHSSRYIFPGDPEFIGMLEHNLRHKADLLELPNQVDIEVLSAGRPRKFLSQNTPRHGCLVRTRVRAAPALLDALYDWGLGLNTNQGFGWIR</sequence>
<dbReference type="CDD" id="cd21140">
    <property type="entry name" value="Cas6_I-like"/>
    <property type="match status" value="1"/>
</dbReference>
<comment type="similarity">
    <text evidence="1">Belongs to the CRISPR-associated protein Cas6/Cse3/CasE family.</text>
</comment>
<dbReference type="Gene3D" id="3.30.70.1900">
    <property type="match status" value="1"/>
</dbReference>
<name>A0A0S4QII8_9ACTN</name>
<dbReference type="GO" id="GO:0051607">
    <property type="term" value="P:defense response to virus"/>
    <property type="evidence" value="ECO:0007669"/>
    <property type="project" value="UniProtKB-KW"/>
</dbReference>
<evidence type="ECO:0000259" key="4">
    <source>
        <dbReference type="Pfam" id="PF01881"/>
    </source>
</evidence>
<gene>
    <name evidence="5" type="ORF">Ga0074812_10585</name>
</gene>